<dbReference type="InterPro" id="IPR001757">
    <property type="entry name" value="P_typ_ATPase"/>
</dbReference>
<dbReference type="Pfam" id="PF00702">
    <property type="entry name" value="Hydrolase"/>
    <property type="match status" value="1"/>
</dbReference>
<dbReference type="GO" id="GO:0005507">
    <property type="term" value="F:copper ion binding"/>
    <property type="evidence" value="ECO:0007669"/>
    <property type="project" value="TreeGrafter"/>
</dbReference>
<evidence type="ECO:0000256" key="2">
    <source>
        <dbReference type="ARBA" id="ARBA00006024"/>
    </source>
</evidence>
<proteinExistence type="inferred from homology"/>
<dbReference type="GO" id="GO:0005886">
    <property type="term" value="C:plasma membrane"/>
    <property type="evidence" value="ECO:0007669"/>
    <property type="project" value="UniProtKB-SubCell"/>
</dbReference>
<keyword evidence="3" id="KW-0813">Transport</keyword>
<dbReference type="Pfam" id="PF00122">
    <property type="entry name" value="E1-E2_ATPase"/>
    <property type="match status" value="1"/>
</dbReference>
<dbReference type="RefSeq" id="WP_338392856.1">
    <property type="nucleotide sequence ID" value="NZ_AP025314.1"/>
</dbReference>
<keyword evidence="8" id="KW-0460">Magnesium</keyword>
<feature type="transmembrane region" description="Helical" evidence="13">
    <location>
        <begin position="213"/>
        <end position="234"/>
    </location>
</feature>
<evidence type="ECO:0000256" key="12">
    <source>
        <dbReference type="ARBA" id="ARBA00023136"/>
    </source>
</evidence>
<reference evidence="15 16" key="1">
    <citation type="submission" date="2021-12" db="EMBL/GenBank/DDBJ databases">
        <title>Genome sequencing of bacteria with rrn-lacking chromosome and rrn-plasmid.</title>
        <authorList>
            <person name="Anda M."/>
            <person name="Iwasaki W."/>
        </authorList>
    </citation>
    <scope>NUCLEOTIDE SEQUENCE [LARGE SCALE GENOMIC DNA]</scope>
    <source>
        <strain evidence="15 16">DSM 100852</strain>
    </source>
</reference>
<dbReference type="InterPro" id="IPR021993">
    <property type="entry name" value="ATPase-cat-bd"/>
</dbReference>
<feature type="transmembrane region" description="Helical" evidence="13">
    <location>
        <begin position="246"/>
        <end position="268"/>
    </location>
</feature>
<evidence type="ECO:0000256" key="8">
    <source>
        <dbReference type="ARBA" id="ARBA00022842"/>
    </source>
</evidence>
<dbReference type="SUPFAM" id="SSF81653">
    <property type="entry name" value="Calcium ATPase, transduction domain A"/>
    <property type="match status" value="1"/>
</dbReference>
<keyword evidence="11" id="KW-0406">Ion transport</keyword>
<feature type="transmembrane region" description="Helical" evidence="13">
    <location>
        <begin position="453"/>
        <end position="477"/>
    </location>
</feature>
<dbReference type="GO" id="GO:0016887">
    <property type="term" value="F:ATP hydrolysis activity"/>
    <property type="evidence" value="ECO:0007669"/>
    <property type="project" value="InterPro"/>
</dbReference>
<dbReference type="NCBIfam" id="TIGR01494">
    <property type="entry name" value="ATPase_P-type"/>
    <property type="match status" value="1"/>
</dbReference>
<dbReference type="InterPro" id="IPR018303">
    <property type="entry name" value="ATPase_P-typ_P_site"/>
</dbReference>
<evidence type="ECO:0000256" key="1">
    <source>
        <dbReference type="ARBA" id="ARBA00004651"/>
    </source>
</evidence>
<evidence type="ECO:0000256" key="6">
    <source>
        <dbReference type="ARBA" id="ARBA00022692"/>
    </source>
</evidence>
<dbReference type="InterPro" id="IPR008250">
    <property type="entry name" value="ATPase_P-typ_transduc_dom_A_sf"/>
</dbReference>
<feature type="domain" description="HMA" evidence="14">
    <location>
        <begin position="92"/>
        <end position="158"/>
    </location>
</feature>
<dbReference type="Gene3D" id="3.40.50.1000">
    <property type="entry name" value="HAD superfamily/HAD-like"/>
    <property type="match status" value="1"/>
</dbReference>
<dbReference type="PROSITE" id="PS50846">
    <property type="entry name" value="HMA_2"/>
    <property type="match status" value="1"/>
</dbReference>
<dbReference type="InterPro" id="IPR006121">
    <property type="entry name" value="HMA_dom"/>
</dbReference>
<name>A0AAU9CWE7_9BACT</name>
<gene>
    <name evidence="15" type="primary">ccoI</name>
    <name evidence="15" type="ORF">FUAX_37890</name>
</gene>
<keyword evidence="7" id="KW-0479">Metal-binding</keyword>
<evidence type="ECO:0000313" key="16">
    <source>
        <dbReference type="Proteomes" id="UP001348817"/>
    </source>
</evidence>
<dbReference type="KEGG" id="fax:FUAX_37890"/>
<dbReference type="PROSITE" id="PS00154">
    <property type="entry name" value="ATPASE_E1_E2"/>
    <property type="match status" value="1"/>
</dbReference>
<dbReference type="GO" id="GO:0055070">
    <property type="term" value="P:copper ion homeostasis"/>
    <property type="evidence" value="ECO:0007669"/>
    <property type="project" value="TreeGrafter"/>
</dbReference>
<dbReference type="InterPro" id="IPR023299">
    <property type="entry name" value="ATPase_P-typ_cyto_dom_N"/>
</dbReference>
<organism evidence="15 16">
    <name type="scientific">Fulvitalea axinellae</name>
    <dbReference type="NCBI Taxonomy" id="1182444"/>
    <lineage>
        <taxon>Bacteria</taxon>
        <taxon>Pseudomonadati</taxon>
        <taxon>Bacteroidota</taxon>
        <taxon>Cytophagia</taxon>
        <taxon>Cytophagales</taxon>
        <taxon>Persicobacteraceae</taxon>
        <taxon>Fulvitalea</taxon>
    </lineage>
</organism>
<keyword evidence="10 13" id="KW-1133">Transmembrane helix</keyword>
<dbReference type="CDD" id="cd00371">
    <property type="entry name" value="HMA"/>
    <property type="match status" value="1"/>
</dbReference>
<keyword evidence="5" id="KW-0597">Phosphoprotein</keyword>
<feature type="transmembrane region" description="Helical" evidence="13">
    <location>
        <begin position="747"/>
        <end position="771"/>
    </location>
</feature>
<dbReference type="SUPFAM" id="SSF56784">
    <property type="entry name" value="HAD-like"/>
    <property type="match status" value="1"/>
</dbReference>
<dbReference type="InterPro" id="IPR036412">
    <property type="entry name" value="HAD-like_sf"/>
</dbReference>
<keyword evidence="6 13" id="KW-0812">Transmembrane</keyword>
<keyword evidence="9" id="KW-1278">Translocase</keyword>
<keyword evidence="12 13" id="KW-0472">Membrane</keyword>
<keyword evidence="4" id="KW-1003">Cell membrane</keyword>
<keyword evidence="16" id="KW-1185">Reference proteome</keyword>
<dbReference type="PRINTS" id="PR00943">
    <property type="entry name" value="CUATPASE"/>
</dbReference>
<dbReference type="InterPro" id="IPR023214">
    <property type="entry name" value="HAD_sf"/>
</dbReference>
<evidence type="ECO:0000313" key="15">
    <source>
        <dbReference type="EMBL" id="BDD11357.1"/>
    </source>
</evidence>
<evidence type="ECO:0000256" key="3">
    <source>
        <dbReference type="ARBA" id="ARBA00022448"/>
    </source>
</evidence>
<evidence type="ECO:0000256" key="4">
    <source>
        <dbReference type="ARBA" id="ARBA00022475"/>
    </source>
</evidence>
<dbReference type="PRINTS" id="PR00119">
    <property type="entry name" value="CATATPASE"/>
</dbReference>
<feature type="transmembrane region" description="Helical" evidence="13">
    <location>
        <begin position="777"/>
        <end position="799"/>
    </location>
</feature>
<dbReference type="EMBL" id="AP025314">
    <property type="protein sequence ID" value="BDD11357.1"/>
    <property type="molecule type" value="Genomic_DNA"/>
</dbReference>
<dbReference type="Gene3D" id="3.40.1110.10">
    <property type="entry name" value="Calcium-transporting ATPase, cytoplasmic domain N"/>
    <property type="match status" value="1"/>
</dbReference>
<dbReference type="Pfam" id="PF12156">
    <property type="entry name" value="ATPase-cat_bd"/>
    <property type="match status" value="1"/>
</dbReference>
<dbReference type="SUPFAM" id="SSF55008">
    <property type="entry name" value="HMA, heavy metal-associated domain"/>
    <property type="match status" value="1"/>
</dbReference>
<dbReference type="Gene3D" id="3.30.70.100">
    <property type="match status" value="1"/>
</dbReference>
<feature type="transmembrane region" description="Helical" evidence="13">
    <location>
        <begin position="274"/>
        <end position="292"/>
    </location>
</feature>
<dbReference type="SUPFAM" id="SSF81665">
    <property type="entry name" value="Calcium ATPase, transmembrane domain M"/>
    <property type="match status" value="1"/>
</dbReference>
<dbReference type="InterPro" id="IPR023298">
    <property type="entry name" value="ATPase_P-typ_TM_dom_sf"/>
</dbReference>
<evidence type="ECO:0000256" key="5">
    <source>
        <dbReference type="ARBA" id="ARBA00022553"/>
    </source>
</evidence>
<feature type="transmembrane region" description="Helical" evidence="13">
    <location>
        <begin position="429"/>
        <end position="447"/>
    </location>
</feature>
<feature type="transmembrane region" description="Helical" evidence="13">
    <location>
        <begin position="177"/>
        <end position="201"/>
    </location>
</feature>
<dbReference type="AlphaFoldDB" id="A0AAU9CWE7"/>
<dbReference type="PANTHER" id="PTHR43520:SF5">
    <property type="entry name" value="CATION-TRANSPORTING P-TYPE ATPASE-RELATED"/>
    <property type="match status" value="1"/>
</dbReference>
<sequence>MAKPDTMPKTTCYHCGDNCEEERLHFDNKDFCCQGCKTVYEILNENGLDNYYALSDQPGLAMRKKSDSEAFAFLDNEEIKRRLVDFSSEDLVRVTFYLPAVHCSSCIWLLENLYRLRPGIRQSRVNFVKRKATFAFHPSEISLRELAEVLDALGYPPYISLEEDGKKKRKKANRSQYLKIGVAGFAFGNIMLLSLPEYFGFEGLSDDDFYRQFFSYANILLSLPVIFYCASDYFKSALQGLKERYINIDVPIALGILTLFSRSMYEVFVGGGPGYFDSLAGLLFFLLVGKWFQGVSYDSLSFERDYKSYFPLAVNRIGEDGEKEVVPVADLAVGDKIVIRNGEIIPSDSELISDRAHVNYSFVTGEADPVTLEKGAYIYAGGRQEGQSVTVKVKKPVSRSYLTELWNQEAFKKSDASSREQLINVISKYFTLAVLLIAGSTAAYWMLEDPSKTVGAFTAVLIVACPCALALAAPFALGTAQQILGREKVYLKNPAVAERLSAITDVVFDKTGTLTHAGESEVEFEGETLTQESRDALLAMTQHSTHPLSRKVFKFLGENPKATAEDFKEIEGKGLEANVGGKLYRLGSAKFVGAKKDNENELLRTQVYVSEDGQVLGRFVMSNRYRSGLETLLSDLGKRVNVHVLSGDNESERERLEKIFPQGSEMRFDQSPHDKLEFIKELKSRGGNVMMLGDGLNDAGALKQSDVGVAVTEEVGAFTPSCDAIMQADSLARLGVYLRFSKAVRRVILAGFVVSFLYNIVGLSFAVSGALTPVLSAILMPVSSVTVVAFSTLMSHLTARMEGIRKHY</sequence>
<dbReference type="PANTHER" id="PTHR43520">
    <property type="entry name" value="ATP7, ISOFORM B"/>
    <property type="match status" value="1"/>
</dbReference>
<evidence type="ECO:0000256" key="10">
    <source>
        <dbReference type="ARBA" id="ARBA00022989"/>
    </source>
</evidence>
<evidence type="ECO:0000256" key="9">
    <source>
        <dbReference type="ARBA" id="ARBA00022967"/>
    </source>
</evidence>
<comment type="similarity">
    <text evidence="2">Belongs to the cation transport ATPase (P-type) (TC 3.A.3) family. Type IB subfamily.</text>
</comment>
<dbReference type="Gene3D" id="2.70.150.10">
    <property type="entry name" value="Calcium-transporting ATPase, cytoplasmic transduction domain A"/>
    <property type="match status" value="1"/>
</dbReference>
<comment type="subcellular location">
    <subcellularLocation>
        <location evidence="1">Cell membrane</location>
        <topology evidence="1">Multi-pass membrane protein</topology>
    </subcellularLocation>
</comment>
<dbReference type="GO" id="GO:0043682">
    <property type="term" value="F:P-type divalent copper transporter activity"/>
    <property type="evidence" value="ECO:0007669"/>
    <property type="project" value="TreeGrafter"/>
</dbReference>
<dbReference type="GO" id="GO:0005524">
    <property type="term" value="F:ATP binding"/>
    <property type="evidence" value="ECO:0007669"/>
    <property type="project" value="InterPro"/>
</dbReference>
<protein>
    <submittedName>
        <fullName evidence="15">ATPase</fullName>
    </submittedName>
</protein>
<accession>A0AAU9CWE7</accession>
<evidence type="ECO:0000256" key="11">
    <source>
        <dbReference type="ARBA" id="ARBA00023065"/>
    </source>
</evidence>
<evidence type="ECO:0000256" key="13">
    <source>
        <dbReference type="SAM" id="Phobius"/>
    </source>
</evidence>
<dbReference type="Proteomes" id="UP001348817">
    <property type="component" value="Chromosome"/>
</dbReference>
<dbReference type="InterPro" id="IPR059000">
    <property type="entry name" value="ATPase_P-type_domA"/>
</dbReference>
<dbReference type="InterPro" id="IPR036163">
    <property type="entry name" value="HMA_dom_sf"/>
</dbReference>
<evidence type="ECO:0000259" key="14">
    <source>
        <dbReference type="PROSITE" id="PS50846"/>
    </source>
</evidence>
<evidence type="ECO:0000256" key="7">
    <source>
        <dbReference type="ARBA" id="ARBA00022723"/>
    </source>
</evidence>